<evidence type="ECO:0000313" key="5">
    <source>
        <dbReference type="Proteomes" id="UP000183090"/>
    </source>
</evidence>
<evidence type="ECO:0000259" key="3">
    <source>
        <dbReference type="Pfam" id="PF22494"/>
    </source>
</evidence>
<dbReference type="Pfam" id="PF22494">
    <property type="entry name" value="choice_anch_I"/>
    <property type="match status" value="1"/>
</dbReference>
<name>A0AA94HJM3_9STAP</name>
<sequence length="558" mass="60467">MKLKSVYKMTGMLSLAALLFSAVCDTAYGAGGGNPSGHSNTAENAYQNSDALLEINHIARYTSGAEFDESGTEIVKYNYKNGYGYSVNGAESSLDIIDVAGQNNGEINLVKRIYLEDHGIEAGDLTSVTVHPKGKYVAVSAPAEDKTEKGKVVFLDAEGNLLNSLSVGSLPDMLTFTPDGEKLLVANEGEPSDDYQINPEGSISIVDITGNPKTLTAESVSALPFTKNMAPEDLRTVGPDAEKDYLNMEPEFISIDSDSKYAYATLQESNAVAKIDIQNKKIVEISSLGYKDHSVERNSMDISDQDGKNEMMTAPVLGLYQPDGIAAFEKNGETYILTANEGDAQDYEGYSEEARAGEIEGRVDLNAANFAGYSQKELDDMAEDGLFNDGNAGRLNITEQHSFKDGDIHNALVSFGGRSFSILKGSDLSQLYDSGNEFENIIQDEVPERFNIDFAGPDEYIQDDRSDNKGPEPESVETGKVGGKTYAFIGLERTGGIMIYDVTEPTAPEYAEYIYDETNTDISPEGIEFINPQDSPDGKARLMVANELSGTISTYSLQ</sequence>
<dbReference type="AlphaFoldDB" id="A0AA94HJM3"/>
<dbReference type="PANTHER" id="PTHR46928">
    <property type="entry name" value="MESENCHYME-SPECIFIC CELL SURFACE GLYCOPROTEIN"/>
    <property type="match status" value="1"/>
</dbReference>
<accession>A0AA94HJM3</accession>
<evidence type="ECO:0000313" key="4">
    <source>
        <dbReference type="EMBL" id="SFK90690.1"/>
    </source>
</evidence>
<dbReference type="Gene3D" id="2.130.10.10">
    <property type="entry name" value="YVTN repeat-like/Quinoprotein amine dehydrogenase"/>
    <property type="match status" value="1"/>
</dbReference>
<comment type="caution">
    <text evidence="4">The sequence shown here is derived from an EMBL/GenBank/DDBJ whole genome shotgun (WGS) entry which is preliminary data.</text>
</comment>
<feature type="region of interest" description="Disordered" evidence="1">
    <location>
        <begin position="458"/>
        <end position="481"/>
    </location>
</feature>
<dbReference type="RefSeq" id="WP_052749889.1">
    <property type="nucleotide sequence ID" value="NZ_CP011366.1"/>
</dbReference>
<dbReference type="SUPFAM" id="SSF75011">
    <property type="entry name" value="3-carboxy-cis,cis-mucoante lactonizing enzyme"/>
    <property type="match status" value="1"/>
</dbReference>
<feature type="domain" description="Choice-of-anchor I" evidence="3">
    <location>
        <begin position="71"/>
        <end position="556"/>
    </location>
</feature>
<dbReference type="InterPro" id="IPR052956">
    <property type="entry name" value="Mesenchyme-surface_protein"/>
</dbReference>
<keyword evidence="2" id="KW-0732">Signal</keyword>
<protein>
    <recommendedName>
        <fullName evidence="3">Choice-of-anchor I domain-containing protein</fullName>
    </recommendedName>
</protein>
<feature type="compositionally biased region" description="Basic and acidic residues" evidence="1">
    <location>
        <begin position="462"/>
        <end position="472"/>
    </location>
</feature>
<proteinExistence type="predicted"/>
<dbReference type="InterPro" id="IPR015943">
    <property type="entry name" value="WD40/YVTN_repeat-like_dom_sf"/>
</dbReference>
<organism evidence="4 5">
    <name type="scientific">Salinicoccus halodurans</name>
    <dbReference type="NCBI Taxonomy" id="407035"/>
    <lineage>
        <taxon>Bacteria</taxon>
        <taxon>Bacillati</taxon>
        <taxon>Bacillota</taxon>
        <taxon>Bacilli</taxon>
        <taxon>Bacillales</taxon>
        <taxon>Staphylococcaceae</taxon>
        <taxon>Salinicoccus</taxon>
    </lineage>
</organism>
<feature type="signal peptide" evidence="2">
    <location>
        <begin position="1"/>
        <end position="29"/>
    </location>
</feature>
<reference evidence="4 5" key="1">
    <citation type="submission" date="2016-10" db="EMBL/GenBank/DDBJ databases">
        <authorList>
            <person name="Varghese N."/>
            <person name="Submissions S."/>
        </authorList>
    </citation>
    <scope>NUCLEOTIDE SEQUENCE [LARGE SCALE GENOMIC DNA]</scope>
    <source>
        <strain evidence="4 5">CGMCC 1.6501</strain>
    </source>
</reference>
<gene>
    <name evidence="4" type="ORF">SAMN05216235_2456</name>
</gene>
<dbReference type="InterPro" id="IPR055188">
    <property type="entry name" value="Choice_anch_I"/>
</dbReference>
<dbReference type="Proteomes" id="UP000183090">
    <property type="component" value="Unassembled WGS sequence"/>
</dbReference>
<dbReference type="NCBIfam" id="NF038117">
    <property type="entry name" value="choice_anch_I"/>
    <property type="match status" value="1"/>
</dbReference>
<evidence type="ECO:0000256" key="1">
    <source>
        <dbReference type="SAM" id="MobiDB-lite"/>
    </source>
</evidence>
<dbReference type="PANTHER" id="PTHR46928:SF1">
    <property type="entry name" value="MESENCHYME-SPECIFIC CELL SURFACE GLYCOPROTEIN"/>
    <property type="match status" value="1"/>
</dbReference>
<evidence type="ECO:0000256" key="2">
    <source>
        <dbReference type="SAM" id="SignalP"/>
    </source>
</evidence>
<dbReference type="EMBL" id="FOTB01000005">
    <property type="protein sequence ID" value="SFK90690.1"/>
    <property type="molecule type" value="Genomic_DNA"/>
</dbReference>
<feature type="chain" id="PRO_5041700639" description="Choice-of-anchor I domain-containing protein" evidence="2">
    <location>
        <begin position="30"/>
        <end position="558"/>
    </location>
</feature>